<evidence type="ECO:0000313" key="3">
    <source>
        <dbReference type="Proteomes" id="UP000030341"/>
    </source>
</evidence>
<dbReference type="CDD" id="cd07313">
    <property type="entry name" value="terB_like_2"/>
    <property type="match status" value="1"/>
</dbReference>
<organism evidence="2 3">
    <name type="scientific">Pseudoalteromonas piratica</name>
    <dbReference type="NCBI Taxonomy" id="1348114"/>
    <lineage>
        <taxon>Bacteria</taxon>
        <taxon>Pseudomonadati</taxon>
        <taxon>Pseudomonadota</taxon>
        <taxon>Gammaproteobacteria</taxon>
        <taxon>Alteromonadales</taxon>
        <taxon>Pseudoalteromonadaceae</taxon>
        <taxon>Pseudoalteromonas</taxon>
    </lineage>
</organism>
<evidence type="ECO:0000313" key="2">
    <source>
        <dbReference type="EMBL" id="AIY67001.1"/>
    </source>
</evidence>
<dbReference type="eggNOG" id="COG4103">
    <property type="taxonomic scope" value="Bacteria"/>
</dbReference>
<dbReference type="AlphaFoldDB" id="A0A0A7ELQ5"/>
<sequence>MIAHLKSLLRKFDEKNTETDSIDFKTGLAALLVEVMRADGHTDKQELDSIEQTLITYCDLDITATSQLLDKAKQLVEQAIDLYSFVNVVNANTNDVERIEIIEFLWQVAYADGSLDGQEDHIIRKISGLMYVTHADFIQAKINVQESRIQ</sequence>
<name>A0A0A7ELQ5_9GAMM</name>
<dbReference type="Gene3D" id="1.10.3680.10">
    <property type="entry name" value="TerB-like"/>
    <property type="match status" value="1"/>
</dbReference>
<dbReference type="OrthoDB" id="5294347at2"/>
<dbReference type="InterPro" id="IPR029024">
    <property type="entry name" value="TerB-like"/>
</dbReference>
<dbReference type="STRING" id="1348114.OM33_18135"/>
<dbReference type="InterPro" id="IPR007791">
    <property type="entry name" value="DjlA_N"/>
</dbReference>
<dbReference type="HOGENOM" id="CLU_111095_2_0_6"/>
<gene>
    <name evidence="2" type="ORF">OM33_18135</name>
</gene>
<proteinExistence type="predicted"/>
<dbReference type="EMBL" id="CP009889">
    <property type="protein sequence ID" value="AIY67001.1"/>
    <property type="molecule type" value="Genomic_DNA"/>
</dbReference>
<dbReference type="Pfam" id="PF05099">
    <property type="entry name" value="TerB"/>
    <property type="match status" value="1"/>
</dbReference>
<protein>
    <recommendedName>
        <fullName evidence="1">Co-chaperone DjlA N-terminal domain-containing protein</fullName>
    </recommendedName>
</protein>
<keyword evidence="3" id="KW-1185">Reference proteome</keyword>
<dbReference type="Proteomes" id="UP000030341">
    <property type="component" value="Chromosome 2"/>
</dbReference>
<evidence type="ECO:0000259" key="1">
    <source>
        <dbReference type="Pfam" id="PF05099"/>
    </source>
</evidence>
<reference evidence="2 3" key="1">
    <citation type="submission" date="2014-11" db="EMBL/GenBank/DDBJ databases">
        <title>Complete Genome Sequence of Pseudoalteromonas sp. Strain OCN003 Isolated from Kaneohe Bay, Oahu, Hawaii.</title>
        <authorList>
            <person name="Beurmann S."/>
            <person name="Videau P."/>
            <person name="Ushijima B."/>
            <person name="Smith A.M."/>
            <person name="Aeby G.S."/>
            <person name="Callahan S.M."/>
            <person name="Belcaid M."/>
        </authorList>
    </citation>
    <scope>NUCLEOTIDE SEQUENCE [LARGE SCALE GENOMIC DNA]</scope>
    <source>
        <strain evidence="2 3">OCN003</strain>
    </source>
</reference>
<dbReference type="SUPFAM" id="SSF158682">
    <property type="entry name" value="TerB-like"/>
    <property type="match status" value="1"/>
</dbReference>
<dbReference type="RefSeq" id="WP_040135694.1">
    <property type="nucleotide sequence ID" value="NZ_CP009889.1"/>
</dbReference>
<accession>A0A0A7ELQ5</accession>
<feature type="domain" description="Co-chaperone DjlA N-terminal" evidence="1">
    <location>
        <begin position="27"/>
        <end position="141"/>
    </location>
</feature>
<dbReference type="KEGG" id="pseo:OM33_18135"/>